<evidence type="ECO:0000313" key="5">
    <source>
        <dbReference type="EMBL" id="MDN5202140.1"/>
    </source>
</evidence>
<comment type="caution">
    <text evidence="5">The sequence shown here is derived from an EMBL/GenBank/DDBJ whole genome shotgun (WGS) entry which is preliminary data.</text>
</comment>
<feature type="domain" description="Glycosyl hydrolase family 95 N-terminal" evidence="2">
    <location>
        <begin position="36"/>
        <end position="268"/>
    </location>
</feature>
<gene>
    <name evidence="5" type="ORF">QQ008_12220</name>
</gene>
<dbReference type="Gene3D" id="1.50.10.10">
    <property type="match status" value="1"/>
</dbReference>
<feature type="domain" description="Alpha fucosidase A-like C-terminal" evidence="3">
    <location>
        <begin position="695"/>
        <end position="760"/>
    </location>
</feature>
<evidence type="ECO:0000256" key="1">
    <source>
        <dbReference type="SAM" id="SignalP"/>
    </source>
</evidence>
<feature type="chain" id="PRO_5047374234" evidence="1">
    <location>
        <begin position="26"/>
        <end position="778"/>
    </location>
</feature>
<dbReference type="Pfam" id="PF22124">
    <property type="entry name" value="Glyco_hydro_95_cat"/>
    <property type="match status" value="1"/>
</dbReference>
<dbReference type="PANTHER" id="PTHR31084">
    <property type="entry name" value="ALPHA-L-FUCOSIDASE 2"/>
    <property type="match status" value="1"/>
</dbReference>
<name>A0ABT8KRM4_9BACT</name>
<protein>
    <submittedName>
        <fullName evidence="5">Glycoside hydrolase N-terminal domain-containing protein</fullName>
    </submittedName>
</protein>
<dbReference type="PANTHER" id="PTHR31084:SF0">
    <property type="entry name" value="ALPHA-L-FUCOSIDASE 2"/>
    <property type="match status" value="1"/>
</dbReference>
<accession>A0ABT8KRM4</accession>
<dbReference type="SUPFAM" id="SSF48208">
    <property type="entry name" value="Six-hairpin glycosidases"/>
    <property type="match status" value="1"/>
</dbReference>
<feature type="signal peptide" evidence="1">
    <location>
        <begin position="1"/>
        <end position="25"/>
    </location>
</feature>
<dbReference type="PIRSF" id="PIRSF007663">
    <property type="entry name" value="UCP007663"/>
    <property type="match status" value="1"/>
</dbReference>
<dbReference type="InterPro" id="IPR016518">
    <property type="entry name" value="Alpha-L-fucosidase"/>
</dbReference>
<proteinExistence type="predicted"/>
<dbReference type="Proteomes" id="UP001172082">
    <property type="component" value="Unassembled WGS sequence"/>
</dbReference>
<reference evidence="5" key="1">
    <citation type="submission" date="2023-06" db="EMBL/GenBank/DDBJ databases">
        <title>Genomic of Parafulvivirga corallium.</title>
        <authorList>
            <person name="Wang G."/>
        </authorList>
    </citation>
    <scope>NUCLEOTIDE SEQUENCE</scope>
    <source>
        <strain evidence="5">BMA10</strain>
    </source>
</reference>
<dbReference type="InterPro" id="IPR054363">
    <property type="entry name" value="GH95_cat"/>
</dbReference>
<keyword evidence="5" id="KW-0378">Hydrolase</keyword>
<dbReference type="EMBL" id="JAUJEA010000004">
    <property type="protein sequence ID" value="MDN5202140.1"/>
    <property type="molecule type" value="Genomic_DNA"/>
</dbReference>
<dbReference type="InterPro" id="IPR027414">
    <property type="entry name" value="GH95_N_dom"/>
</dbReference>
<dbReference type="RefSeq" id="WP_346752166.1">
    <property type="nucleotide sequence ID" value="NZ_JAUJEA010000004.1"/>
</dbReference>
<evidence type="ECO:0000259" key="3">
    <source>
        <dbReference type="Pfam" id="PF21307"/>
    </source>
</evidence>
<dbReference type="Gene3D" id="2.70.98.50">
    <property type="entry name" value="putative glycoside hydrolase family protein from bacillus halodurans"/>
    <property type="match status" value="1"/>
</dbReference>
<dbReference type="InterPro" id="IPR008928">
    <property type="entry name" value="6-hairpin_glycosidase_sf"/>
</dbReference>
<dbReference type="InterPro" id="IPR049053">
    <property type="entry name" value="AFCA-like_C"/>
</dbReference>
<organism evidence="5 6">
    <name type="scientific">Splendidivirga corallicola</name>
    <dbReference type="NCBI Taxonomy" id="3051826"/>
    <lineage>
        <taxon>Bacteria</taxon>
        <taxon>Pseudomonadati</taxon>
        <taxon>Bacteroidota</taxon>
        <taxon>Cytophagia</taxon>
        <taxon>Cytophagales</taxon>
        <taxon>Splendidivirgaceae</taxon>
        <taxon>Splendidivirga</taxon>
    </lineage>
</organism>
<keyword evidence="1" id="KW-0732">Signal</keyword>
<evidence type="ECO:0000259" key="2">
    <source>
        <dbReference type="Pfam" id="PF14498"/>
    </source>
</evidence>
<dbReference type="InterPro" id="IPR012341">
    <property type="entry name" value="6hp_glycosidase-like_sf"/>
</dbReference>
<keyword evidence="6" id="KW-1185">Reference proteome</keyword>
<dbReference type="GO" id="GO:0016787">
    <property type="term" value="F:hydrolase activity"/>
    <property type="evidence" value="ECO:0007669"/>
    <property type="project" value="UniProtKB-KW"/>
</dbReference>
<sequence>MNFLFKTFAIVLLLQSALFSHNLTAQNTADPESQTLWFKQPAANWNEALPVGNGRLGAMVFGGIEHERLQLNEESVWSKGSTLEDKKGGYKYINKIRQLLFDGKYKEAQDLAKEKLMSERLPSGTNTYQTLGDINIKFQLANNAWNYRRELDLNNATVKTTFRSGKANHTRTVFSSTVDQVLVMKAEADQPGQVSASIELSRPEAPEAVRLDDRTIVLRHHLNDGAGVKFETRLQVLHDGGTLKLENNILVVEQANNLELRLVAGTNYFGGDPSELCTNYLKLSDNKKYEKILTDHMADYQQYFNRVSFTLPSSEAAKFATDERIDAQKRNAYDPSLVSLYFQFGRYLLISCSRPDNMPSNLQGIWADGVKPPWNSDYHININIQMNYWPSEITNLSEMHLPFLNFIGKLRENGRKTAKEIYGARGFTAHHTTDAWHPTATFGQPQYGLWPMGAAWASTHIWEHYLFTEDKKFLKDYGYPVMREAALFLSDFLVKNPKTGKLVTGPSMSPENVFIAPSGDRVSVAMGPAMDLQIVRHLFNSCIEASEILETDAAFRKKLQTQLANLMPAMIGKDGRILEWSDESLKEALPGHRHISHLYGLYPSNEYNWNDSPEYMKASEKVLEARLAKGGGHTGWSRAWMLNFYARLMDGDKVWENLNALWAKSTLPNMFDNHPPFQIDGNYGATAAIAEMLLQSHAGEVHLLPALPDALPEGEIKGLMARGGFEVDIQWEGGKLKMTKITSKLGNAVKVRYGAKVVTYQLTKGESIILNGALRIMK</sequence>
<dbReference type="Pfam" id="PF21307">
    <property type="entry name" value="Glyco_hydro_95_C"/>
    <property type="match status" value="1"/>
</dbReference>
<evidence type="ECO:0000313" key="6">
    <source>
        <dbReference type="Proteomes" id="UP001172082"/>
    </source>
</evidence>
<dbReference type="Pfam" id="PF14498">
    <property type="entry name" value="Glyco_hyd_65N_2"/>
    <property type="match status" value="1"/>
</dbReference>
<evidence type="ECO:0000259" key="4">
    <source>
        <dbReference type="Pfam" id="PF22124"/>
    </source>
</evidence>
<feature type="domain" description="Glycosyl hydrolase family 95 catalytic" evidence="4">
    <location>
        <begin position="288"/>
        <end position="693"/>
    </location>
</feature>